<organism evidence="2 3">
    <name type="scientific">Colletotrichum lupini</name>
    <dbReference type="NCBI Taxonomy" id="145971"/>
    <lineage>
        <taxon>Eukaryota</taxon>
        <taxon>Fungi</taxon>
        <taxon>Dikarya</taxon>
        <taxon>Ascomycota</taxon>
        <taxon>Pezizomycotina</taxon>
        <taxon>Sordariomycetes</taxon>
        <taxon>Hypocreomycetidae</taxon>
        <taxon>Glomerellales</taxon>
        <taxon>Glomerellaceae</taxon>
        <taxon>Colletotrichum</taxon>
        <taxon>Colletotrichum acutatum species complex</taxon>
    </lineage>
</organism>
<evidence type="ECO:0000313" key="3">
    <source>
        <dbReference type="Proteomes" id="UP000830671"/>
    </source>
</evidence>
<reference evidence="2" key="1">
    <citation type="journal article" date="2021" name="Mol. Plant Microbe Interact.">
        <title>Complete Genome Sequence of the Plant-Pathogenic Fungus Colletotrichum lupini.</title>
        <authorList>
            <person name="Baroncelli R."/>
            <person name="Pensec F."/>
            <person name="Da Lio D."/>
            <person name="Boufleur T."/>
            <person name="Vicente I."/>
            <person name="Sarrocco S."/>
            <person name="Picot A."/>
            <person name="Baraldi E."/>
            <person name="Sukno S."/>
            <person name="Thon M."/>
            <person name="Le Floch G."/>
        </authorList>
    </citation>
    <scope>NUCLEOTIDE SEQUENCE</scope>
    <source>
        <strain evidence="2">IMI 504893</strain>
    </source>
</reference>
<evidence type="ECO:0000313" key="2">
    <source>
        <dbReference type="EMBL" id="UQC85232.1"/>
    </source>
</evidence>
<dbReference type="KEGG" id="clup:CLUP02_10729"/>
<dbReference type="RefSeq" id="XP_049146847.1">
    <property type="nucleotide sequence ID" value="XM_049289702.1"/>
</dbReference>
<dbReference type="GeneID" id="73344712"/>
<protein>
    <submittedName>
        <fullName evidence="2">Uncharacterized protein</fullName>
    </submittedName>
</protein>
<sequence length="210" mass="22811">MNPSCSTSWHNPALGQPSGACREAELTRHSDIRGLLVGVGGAMWAGGKTLRHQAILRLKALVQNKICIPVLLIFYCVASAMLWQWLGPMVSNAGGYSGRPESKEVLPWTDQSRDPSVANPELSMAPRNCKVPWRILTFCCYCSSKTCVKSSLSRTPELGLDVSKTLARASAGLWPVWVLLLFSVADPSHSASDLSYLRHVGNSGYLALLV</sequence>
<evidence type="ECO:0000256" key="1">
    <source>
        <dbReference type="SAM" id="Phobius"/>
    </source>
</evidence>
<dbReference type="EMBL" id="CP019477">
    <property type="protein sequence ID" value="UQC85232.1"/>
    <property type="molecule type" value="Genomic_DNA"/>
</dbReference>
<keyword evidence="1" id="KW-0472">Membrane</keyword>
<proteinExistence type="predicted"/>
<keyword evidence="3" id="KW-1185">Reference proteome</keyword>
<dbReference type="Proteomes" id="UP000830671">
    <property type="component" value="Chromosome 5"/>
</dbReference>
<feature type="transmembrane region" description="Helical" evidence="1">
    <location>
        <begin position="66"/>
        <end position="86"/>
    </location>
</feature>
<dbReference type="AlphaFoldDB" id="A0A9Q8SZ07"/>
<keyword evidence="1" id="KW-1133">Transmembrane helix</keyword>
<gene>
    <name evidence="2" type="ORF">CLUP02_10729</name>
</gene>
<keyword evidence="1" id="KW-0812">Transmembrane</keyword>
<name>A0A9Q8SZ07_9PEZI</name>
<accession>A0A9Q8SZ07</accession>